<sequence length="172" mass="18210">MSEREPTQVTNLDRYGFPALLWSRARDALTGGTPAPDVTFFLGTVGPDGKPHAAGVGGLWHDGDLYFTSGPGMRKARDLAADPSCTISVRLEGIDLVLEGSAARVTDGPTLELIAGRYREGGWPAEVAGDAFTAPFSAPSAGPPPWHLYRLAPQVVTGVATVEPYGATRWTF</sequence>
<reference evidence="3" key="1">
    <citation type="submission" date="2020-10" db="EMBL/GenBank/DDBJ databases">
        <title>Ca. Dormibacterota MAGs.</title>
        <authorList>
            <person name="Montgomery K."/>
        </authorList>
    </citation>
    <scope>NUCLEOTIDE SEQUENCE [LARGE SCALE GENOMIC DNA]</scope>
    <source>
        <strain evidence="3">SC8812_S17_10</strain>
    </source>
</reference>
<dbReference type="InterPro" id="IPR052019">
    <property type="entry name" value="F420H2_bilvrd_red/Heme_oxyg"/>
</dbReference>
<dbReference type="GO" id="GO:0016491">
    <property type="term" value="F:oxidoreductase activity"/>
    <property type="evidence" value="ECO:0007669"/>
    <property type="project" value="UniProtKB-KW"/>
</dbReference>
<protein>
    <submittedName>
        <fullName evidence="3">Pyridoxamine 5'-phosphate oxidase family protein</fullName>
    </submittedName>
</protein>
<organism evidence="3 4">
    <name type="scientific">Candidatus Nephthysia bennettiae</name>
    <dbReference type="NCBI Taxonomy" id="3127016"/>
    <lineage>
        <taxon>Bacteria</taxon>
        <taxon>Bacillati</taxon>
        <taxon>Candidatus Dormiibacterota</taxon>
        <taxon>Candidatus Dormibacteria</taxon>
        <taxon>Candidatus Dormibacterales</taxon>
        <taxon>Candidatus Dormibacteraceae</taxon>
        <taxon>Candidatus Nephthysia</taxon>
    </lineage>
</organism>
<dbReference type="EMBL" id="JAEKNR010000077">
    <property type="protein sequence ID" value="MBJ7597770.1"/>
    <property type="molecule type" value="Genomic_DNA"/>
</dbReference>
<evidence type="ECO:0000313" key="4">
    <source>
        <dbReference type="Proteomes" id="UP000612893"/>
    </source>
</evidence>
<name>A0A934N263_9BACT</name>
<evidence type="ECO:0000259" key="2">
    <source>
        <dbReference type="Pfam" id="PF01243"/>
    </source>
</evidence>
<gene>
    <name evidence="3" type="ORF">JF922_06760</name>
</gene>
<evidence type="ECO:0000256" key="1">
    <source>
        <dbReference type="ARBA" id="ARBA00023002"/>
    </source>
</evidence>
<dbReference type="AlphaFoldDB" id="A0A934N263"/>
<dbReference type="RefSeq" id="WP_338200255.1">
    <property type="nucleotide sequence ID" value="NZ_JAEKNR010000077.1"/>
</dbReference>
<dbReference type="Proteomes" id="UP000612893">
    <property type="component" value="Unassembled WGS sequence"/>
</dbReference>
<dbReference type="Pfam" id="PF01243">
    <property type="entry name" value="PNPOx_N"/>
    <property type="match status" value="1"/>
</dbReference>
<keyword evidence="1" id="KW-0560">Oxidoreductase</keyword>
<keyword evidence="4" id="KW-1185">Reference proteome</keyword>
<dbReference type="InterPro" id="IPR012349">
    <property type="entry name" value="Split_barrel_FMN-bd"/>
</dbReference>
<accession>A0A934N263</accession>
<dbReference type="SUPFAM" id="SSF50475">
    <property type="entry name" value="FMN-binding split barrel"/>
    <property type="match status" value="1"/>
</dbReference>
<dbReference type="PANTHER" id="PTHR35176:SF4">
    <property type="entry name" value="PYRIDOXAMINE 5'-PHOSPHATE OXIDASE-RELATED FMN-BINDING"/>
    <property type="match status" value="1"/>
</dbReference>
<comment type="caution">
    <text evidence="3">The sequence shown here is derived from an EMBL/GenBank/DDBJ whole genome shotgun (WGS) entry which is preliminary data.</text>
</comment>
<evidence type="ECO:0000313" key="3">
    <source>
        <dbReference type="EMBL" id="MBJ7597770.1"/>
    </source>
</evidence>
<proteinExistence type="predicted"/>
<feature type="domain" description="Pyridoxamine 5'-phosphate oxidase N-terminal" evidence="2">
    <location>
        <begin position="39"/>
        <end position="116"/>
    </location>
</feature>
<dbReference type="InterPro" id="IPR011576">
    <property type="entry name" value="Pyridox_Oxase_N"/>
</dbReference>
<dbReference type="PANTHER" id="PTHR35176">
    <property type="entry name" value="HEME OXYGENASE HI_0854-RELATED"/>
    <property type="match status" value="1"/>
</dbReference>
<dbReference type="Gene3D" id="2.30.110.10">
    <property type="entry name" value="Electron Transport, Fmn-binding Protein, Chain A"/>
    <property type="match status" value="1"/>
</dbReference>